<dbReference type="RefSeq" id="WP_076555383.1">
    <property type="nucleotide sequence ID" value="NZ_FTNU01000009.1"/>
</dbReference>
<evidence type="ECO:0000313" key="3">
    <source>
        <dbReference type="Proteomes" id="UP000187495"/>
    </source>
</evidence>
<gene>
    <name evidence="2" type="ORF">SAMN02745664_10930</name>
</gene>
<evidence type="ECO:0000256" key="1">
    <source>
        <dbReference type="SAM" id="Phobius"/>
    </source>
</evidence>
<dbReference type="EMBL" id="FTNU01000009">
    <property type="protein sequence ID" value="SIR94342.1"/>
    <property type="molecule type" value="Genomic_DNA"/>
</dbReference>
<dbReference type="STRING" id="34061.B0189_07755"/>
<protein>
    <submittedName>
        <fullName evidence="2">Uncharacterized protein</fullName>
    </submittedName>
</protein>
<proteinExistence type="predicted"/>
<name>A0A1N7F292_9GAMM</name>
<keyword evidence="1" id="KW-0812">Transmembrane</keyword>
<organism evidence="2 3">
    <name type="scientific">Moraxella cuniculi DSM 21768</name>
    <dbReference type="NCBI Taxonomy" id="1122245"/>
    <lineage>
        <taxon>Bacteria</taxon>
        <taxon>Pseudomonadati</taxon>
        <taxon>Pseudomonadota</taxon>
        <taxon>Gammaproteobacteria</taxon>
        <taxon>Moraxellales</taxon>
        <taxon>Moraxellaceae</taxon>
        <taxon>Moraxella</taxon>
    </lineage>
</organism>
<accession>A0A1N7F292</accession>
<evidence type="ECO:0000313" key="2">
    <source>
        <dbReference type="EMBL" id="SIR94342.1"/>
    </source>
</evidence>
<keyword evidence="1" id="KW-1133">Transmembrane helix</keyword>
<keyword evidence="1" id="KW-0472">Membrane</keyword>
<dbReference type="AlphaFoldDB" id="A0A1N7F292"/>
<sequence length="62" mass="7032">MIAQKIIPNTHLQHTFKNPISFVFVALKEKERKLQPVIKALILPAILIDIVTLPIQIAGEYL</sequence>
<keyword evidence="3" id="KW-1185">Reference proteome</keyword>
<reference evidence="3" key="1">
    <citation type="submission" date="2017-01" db="EMBL/GenBank/DDBJ databases">
        <authorList>
            <person name="Varghese N."/>
            <person name="Submissions S."/>
        </authorList>
    </citation>
    <scope>NUCLEOTIDE SEQUENCE [LARGE SCALE GENOMIC DNA]</scope>
    <source>
        <strain evidence="3">DSM 21768</strain>
    </source>
</reference>
<dbReference type="Proteomes" id="UP000187495">
    <property type="component" value="Unassembled WGS sequence"/>
</dbReference>
<feature type="transmembrane region" description="Helical" evidence="1">
    <location>
        <begin position="37"/>
        <end position="57"/>
    </location>
</feature>